<dbReference type="NCBIfam" id="TIGR00099">
    <property type="entry name" value="Cof-subfamily"/>
    <property type="match status" value="1"/>
</dbReference>
<dbReference type="InterPro" id="IPR036412">
    <property type="entry name" value="HAD-like_sf"/>
</dbReference>
<dbReference type="GO" id="GO:0000287">
    <property type="term" value="F:magnesium ion binding"/>
    <property type="evidence" value="ECO:0007669"/>
    <property type="project" value="TreeGrafter"/>
</dbReference>
<dbReference type="CDD" id="cd07516">
    <property type="entry name" value="HAD_Pase"/>
    <property type="match status" value="1"/>
</dbReference>
<accession>A0A917PK89</accession>
<dbReference type="SFLD" id="SFLDS00003">
    <property type="entry name" value="Haloacid_Dehalogenase"/>
    <property type="match status" value="1"/>
</dbReference>
<dbReference type="GO" id="GO:0016791">
    <property type="term" value="F:phosphatase activity"/>
    <property type="evidence" value="ECO:0007669"/>
    <property type="project" value="UniProtKB-ARBA"/>
</dbReference>
<reference evidence="1" key="2">
    <citation type="submission" date="2020-09" db="EMBL/GenBank/DDBJ databases">
        <authorList>
            <person name="Sun Q."/>
            <person name="Ohkuma M."/>
        </authorList>
    </citation>
    <scope>NUCLEOTIDE SEQUENCE</scope>
    <source>
        <strain evidence="1">JCM 12580</strain>
    </source>
</reference>
<protein>
    <submittedName>
        <fullName evidence="1">Haloacid dehalogenase</fullName>
    </submittedName>
</protein>
<dbReference type="InterPro" id="IPR000150">
    <property type="entry name" value="Cof"/>
</dbReference>
<reference evidence="1" key="1">
    <citation type="journal article" date="2014" name="Int. J. Syst. Evol. Microbiol.">
        <title>Complete genome sequence of Corynebacterium casei LMG S-19264T (=DSM 44701T), isolated from a smear-ripened cheese.</title>
        <authorList>
            <consortium name="US DOE Joint Genome Institute (JGI-PGF)"/>
            <person name="Walter F."/>
            <person name="Albersmeier A."/>
            <person name="Kalinowski J."/>
            <person name="Ruckert C."/>
        </authorList>
    </citation>
    <scope>NUCLEOTIDE SEQUENCE</scope>
    <source>
        <strain evidence="1">JCM 12580</strain>
    </source>
</reference>
<keyword evidence="2" id="KW-1185">Reference proteome</keyword>
<dbReference type="InterPro" id="IPR023214">
    <property type="entry name" value="HAD_sf"/>
</dbReference>
<evidence type="ECO:0000313" key="2">
    <source>
        <dbReference type="Proteomes" id="UP000658382"/>
    </source>
</evidence>
<dbReference type="Pfam" id="PF08282">
    <property type="entry name" value="Hydrolase_3"/>
    <property type="match status" value="1"/>
</dbReference>
<proteinExistence type="predicted"/>
<dbReference type="InterPro" id="IPR006379">
    <property type="entry name" value="HAD-SF_hydro_IIB"/>
</dbReference>
<comment type="caution">
    <text evidence="1">The sequence shown here is derived from an EMBL/GenBank/DDBJ whole genome shotgun (WGS) entry which is preliminary data.</text>
</comment>
<evidence type="ECO:0000313" key="1">
    <source>
        <dbReference type="EMBL" id="GGJ81951.1"/>
    </source>
</evidence>
<dbReference type="SUPFAM" id="SSF56784">
    <property type="entry name" value="HAD-like"/>
    <property type="match status" value="1"/>
</dbReference>
<organism evidence="1 2">
    <name type="scientific">Lentibacillus kapialis</name>
    <dbReference type="NCBI Taxonomy" id="340214"/>
    <lineage>
        <taxon>Bacteria</taxon>
        <taxon>Bacillati</taxon>
        <taxon>Bacillota</taxon>
        <taxon>Bacilli</taxon>
        <taxon>Bacillales</taxon>
        <taxon>Bacillaceae</taxon>
        <taxon>Lentibacillus</taxon>
    </lineage>
</organism>
<name>A0A917PK89_9BACI</name>
<dbReference type="GO" id="GO:0005829">
    <property type="term" value="C:cytosol"/>
    <property type="evidence" value="ECO:0007669"/>
    <property type="project" value="TreeGrafter"/>
</dbReference>
<dbReference type="PANTHER" id="PTHR10000:SF8">
    <property type="entry name" value="HAD SUPERFAMILY HYDROLASE-LIKE, TYPE 3"/>
    <property type="match status" value="1"/>
</dbReference>
<dbReference type="Proteomes" id="UP000658382">
    <property type="component" value="Unassembled WGS sequence"/>
</dbReference>
<dbReference type="RefSeq" id="WP_188631040.1">
    <property type="nucleotide sequence ID" value="NZ_BMNQ01000001.1"/>
</dbReference>
<dbReference type="NCBIfam" id="TIGR01484">
    <property type="entry name" value="HAD-SF-IIB"/>
    <property type="match status" value="1"/>
</dbReference>
<dbReference type="PROSITE" id="PS01229">
    <property type="entry name" value="COF_2"/>
    <property type="match status" value="1"/>
</dbReference>
<dbReference type="EMBL" id="BMNQ01000001">
    <property type="protein sequence ID" value="GGJ81951.1"/>
    <property type="molecule type" value="Genomic_DNA"/>
</dbReference>
<dbReference type="Gene3D" id="3.40.50.1000">
    <property type="entry name" value="HAD superfamily/HAD-like"/>
    <property type="match status" value="1"/>
</dbReference>
<dbReference type="PANTHER" id="PTHR10000">
    <property type="entry name" value="PHOSPHOSERINE PHOSPHATASE"/>
    <property type="match status" value="1"/>
</dbReference>
<gene>
    <name evidence="1" type="ORF">GCM10007063_00500</name>
</gene>
<dbReference type="SFLD" id="SFLDG01140">
    <property type="entry name" value="C2.B:_Phosphomannomutase_and_P"/>
    <property type="match status" value="1"/>
</dbReference>
<sequence length="257" mass="28590">MRIRAMFIDMDGTLLRSSNEISQRNTEAINRLVNQGVKVFLATGRHFEIADPYHHQLGLKTPMICLNGASIHDGITKRVAQMNPVVLDEAHFHRVTNEISCKVIVHTIDGPYCNKMCKEANIWAKESHAPPKYIGNLRNADYRNVLKYTVKTGCYGSHMSYLFRDEAGVIDWKDGFELVALGVSKWSGIKKLIRAFGINPEETVAIGDGPNDVQMLRHAGIGVAMANGAPEVIAAADYVTGHHENDGVAEFIERYLI</sequence>
<dbReference type="Gene3D" id="3.30.1240.10">
    <property type="match status" value="1"/>
</dbReference>
<dbReference type="AlphaFoldDB" id="A0A917PK89"/>